<accession>A0ABT4IJ00</accession>
<evidence type="ECO:0000313" key="2">
    <source>
        <dbReference type="EMBL" id="MCZ0861722.1"/>
    </source>
</evidence>
<proteinExistence type="predicted"/>
<name>A0ABT4IJ00_9EURY</name>
<gene>
    <name evidence="2" type="ORF">O0S09_00440</name>
</gene>
<evidence type="ECO:0000313" key="3">
    <source>
        <dbReference type="Proteomes" id="UP001141336"/>
    </source>
</evidence>
<protein>
    <submittedName>
        <fullName evidence="2">Pyridoxamine 5'-phosphate oxidase family protein</fullName>
    </submittedName>
</protein>
<comment type="caution">
    <text evidence="2">The sequence shown here is derived from an EMBL/GenBank/DDBJ whole genome shotgun (WGS) entry which is preliminary data.</text>
</comment>
<dbReference type="Pfam" id="PF01243">
    <property type="entry name" value="PNPOx_N"/>
    <property type="match status" value="1"/>
</dbReference>
<reference evidence="2" key="1">
    <citation type="submission" date="2022-12" db="EMBL/GenBank/DDBJ databases">
        <title>Isolation and characterisation of novel Methanocorpusculum spp. from native Australian herbivores indicates the genus is ancestrally host-associated.</title>
        <authorList>
            <person name="Volmer J.G."/>
            <person name="Soo R.M."/>
            <person name="Evans P.N."/>
            <person name="Hoedt E.C."/>
            <person name="Astorga Alsina A.L."/>
            <person name="Woodcroft B.J."/>
            <person name="Tyson G.W."/>
            <person name="Hugenholtz P."/>
            <person name="Morrison M."/>
        </authorList>
    </citation>
    <scope>NUCLEOTIDE SEQUENCE</scope>
    <source>
        <strain evidence="2">CW153</strain>
    </source>
</reference>
<sequence length="137" mass="15479">MSSEVIEFLTKNPVTYLASVDKDGNPHVRPIMFVLEQFGNPYFATTNTKPLYVQVKAHPRVEVAAFDPKKNAWLRISANVVFTDDEGIRNDVYQAHPFMKKFFTSFEDPKFEVFTLAGTAVIAGCEKKPPKSYTLKG</sequence>
<evidence type="ECO:0000259" key="1">
    <source>
        <dbReference type="Pfam" id="PF01243"/>
    </source>
</evidence>
<dbReference type="InterPro" id="IPR011576">
    <property type="entry name" value="Pyridox_Oxase_N"/>
</dbReference>
<dbReference type="EMBL" id="JAPTGC010000001">
    <property type="protein sequence ID" value="MCZ0861722.1"/>
    <property type="molecule type" value="Genomic_DNA"/>
</dbReference>
<dbReference type="Gene3D" id="2.30.110.10">
    <property type="entry name" value="Electron Transport, Fmn-binding Protein, Chain A"/>
    <property type="match status" value="1"/>
</dbReference>
<dbReference type="PANTHER" id="PTHR34818:SF1">
    <property type="entry name" value="PROTEIN BLI-3"/>
    <property type="match status" value="1"/>
</dbReference>
<dbReference type="Proteomes" id="UP001141336">
    <property type="component" value="Unassembled WGS sequence"/>
</dbReference>
<dbReference type="SUPFAM" id="SSF50475">
    <property type="entry name" value="FMN-binding split barrel"/>
    <property type="match status" value="1"/>
</dbReference>
<feature type="domain" description="Pyridoxamine 5'-phosphate oxidase N-terminal" evidence="1">
    <location>
        <begin position="3"/>
        <end position="121"/>
    </location>
</feature>
<keyword evidence="3" id="KW-1185">Reference proteome</keyword>
<dbReference type="InterPro" id="IPR012349">
    <property type="entry name" value="Split_barrel_FMN-bd"/>
</dbReference>
<organism evidence="2 3">
    <name type="scientific">Methanocorpusculum vombati</name>
    <dbReference type="NCBI Taxonomy" id="3002864"/>
    <lineage>
        <taxon>Archaea</taxon>
        <taxon>Methanobacteriati</taxon>
        <taxon>Methanobacteriota</taxon>
        <taxon>Stenosarchaea group</taxon>
        <taxon>Methanomicrobia</taxon>
        <taxon>Methanomicrobiales</taxon>
        <taxon>Methanocorpusculaceae</taxon>
        <taxon>Methanocorpusculum</taxon>
    </lineage>
</organism>
<dbReference type="InterPro" id="IPR052917">
    <property type="entry name" value="Stress-Dev_Protein"/>
</dbReference>
<dbReference type="RefSeq" id="WP_268921902.1">
    <property type="nucleotide sequence ID" value="NZ_JAPTGC010000001.1"/>
</dbReference>
<dbReference type="PANTHER" id="PTHR34818">
    <property type="entry name" value="PROTEIN BLI-3"/>
    <property type="match status" value="1"/>
</dbReference>